<feature type="domain" description="Amine oxidase" evidence="7">
    <location>
        <begin position="14"/>
        <end position="506"/>
    </location>
</feature>
<dbReference type="Gene3D" id="3.50.50.60">
    <property type="entry name" value="FAD/NAD(P)-binding domain"/>
    <property type="match status" value="2"/>
</dbReference>
<evidence type="ECO:0000313" key="8">
    <source>
        <dbReference type="EMBL" id="MFD2181549.1"/>
    </source>
</evidence>
<keyword evidence="9" id="KW-1185">Reference proteome</keyword>
<dbReference type="InterPro" id="IPR054841">
    <property type="entry name" value="carotdesatCrtD"/>
</dbReference>
<gene>
    <name evidence="8" type="primary">crtD</name>
    <name evidence="8" type="ORF">ACFSOX_05240</name>
</gene>
<dbReference type="InterPro" id="IPR002937">
    <property type="entry name" value="Amino_oxidase"/>
</dbReference>
<evidence type="ECO:0000259" key="7">
    <source>
        <dbReference type="Pfam" id="PF01593"/>
    </source>
</evidence>
<evidence type="ECO:0000256" key="4">
    <source>
        <dbReference type="ARBA" id="ARBA00023002"/>
    </source>
</evidence>
<accession>A0ABW5AI20</accession>
<comment type="similarity">
    <text evidence="2 5">Belongs to the carotenoid/retinoid oxidoreductase family.</text>
</comment>
<dbReference type="Proteomes" id="UP001597314">
    <property type="component" value="Unassembled WGS sequence"/>
</dbReference>
<keyword evidence="3 5" id="KW-0125">Carotenoid biosynthesis</keyword>
<dbReference type="RefSeq" id="WP_378476741.1">
    <property type="nucleotide sequence ID" value="NZ_JBHUIW010000004.1"/>
</dbReference>
<evidence type="ECO:0000313" key="9">
    <source>
        <dbReference type="Proteomes" id="UP001597314"/>
    </source>
</evidence>
<dbReference type="Pfam" id="PF01593">
    <property type="entry name" value="Amino_oxidase"/>
    <property type="match status" value="1"/>
</dbReference>
<protein>
    <submittedName>
        <fullName evidence="8">1-hydroxycarotenoid 3,4-desaturase CrtD</fullName>
        <ecNumber evidence="8">1.3.99.27</ecNumber>
    </submittedName>
</protein>
<dbReference type="SUPFAM" id="SSF51905">
    <property type="entry name" value="FAD/NAD(P)-binding domain"/>
    <property type="match status" value="1"/>
</dbReference>
<sequence>MARESAIVVGAGAGGLAAAIDLALAGIAVTVVEAAATPGGKLREVVVDGRGIDAGPTVFTMRWVFEALFGAAGTSLDREITVTPLDVLARHAWDDGARLDLYADNARSADAIGDFAGADEARRFLAFCDRAARIYKTLEGPFLRAHRCRSPFDLARRLGLARLPELAAISPFATMWSALGRHFHDPRLRQLFGRYATYCGSSPFLAPATLMLVAHVEQQGVWLIEGGMRRLADALVRTAERLGVTVRLGTPVSEVVVERGRAAGVVLATGERLDADSVVVNADVAALADGRLGIAARGAVTGVPPKARSLSAVTWCVMAEPEGFPLHHHTVFFAPDYRAEFDRLMRERRLPADPTVYVCAQDRCQNRPRNRRRDGDVGDATNGRANRPEPLFVLVNAPPTGDTAPPSAAAVEIARHAAFERLRRCGLALRPAGDAVVTTPEDFHRRFPSTGGALYGRASHGWMASFRRPGSRTRIPGLYLAGGSTHPGPGVPMAALSGRLAAAAVIADRASTSRSRPADISGGMSTR</sequence>
<evidence type="ECO:0000256" key="6">
    <source>
        <dbReference type="SAM" id="MobiDB-lite"/>
    </source>
</evidence>
<dbReference type="EMBL" id="JBHUIW010000004">
    <property type="protein sequence ID" value="MFD2181549.1"/>
    <property type="molecule type" value="Genomic_DNA"/>
</dbReference>
<feature type="region of interest" description="Disordered" evidence="6">
    <location>
        <begin position="367"/>
        <end position="389"/>
    </location>
</feature>
<evidence type="ECO:0000256" key="1">
    <source>
        <dbReference type="ARBA" id="ARBA00004829"/>
    </source>
</evidence>
<proteinExistence type="inferred from homology"/>
<comment type="pathway">
    <text evidence="1 5">Carotenoid biosynthesis.</text>
</comment>
<dbReference type="NCBIfam" id="TIGR02734">
    <property type="entry name" value="crtI_fam"/>
    <property type="match status" value="1"/>
</dbReference>
<dbReference type="PANTHER" id="PTHR43734">
    <property type="entry name" value="PHYTOENE DESATURASE"/>
    <property type="match status" value="1"/>
</dbReference>
<dbReference type="NCBIfam" id="NF045637">
    <property type="entry name" value="carotdesatCrtDProt"/>
    <property type="match status" value="1"/>
</dbReference>
<keyword evidence="4 5" id="KW-0560">Oxidoreductase</keyword>
<dbReference type="PANTHER" id="PTHR43734:SF7">
    <property type="entry name" value="4,4'-DIAPONEUROSPORENE OXYGENASE"/>
    <property type="match status" value="1"/>
</dbReference>
<dbReference type="GO" id="GO:0016491">
    <property type="term" value="F:oxidoreductase activity"/>
    <property type="evidence" value="ECO:0007669"/>
    <property type="project" value="UniProtKB-KW"/>
</dbReference>
<name>A0ABW5AI20_9BRAD</name>
<dbReference type="InterPro" id="IPR014105">
    <property type="entry name" value="Carotenoid/retinoid_OxRdtase"/>
</dbReference>
<dbReference type="InterPro" id="IPR036188">
    <property type="entry name" value="FAD/NAD-bd_sf"/>
</dbReference>
<dbReference type="EC" id="1.3.99.27" evidence="8"/>
<evidence type="ECO:0000256" key="2">
    <source>
        <dbReference type="ARBA" id="ARBA00006046"/>
    </source>
</evidence>
<comment type="caution">
    <text evidence="8">The sequence shown here is derived from an EMBL/GenBank/DDBJ whole genome shotgun (WGS) entry which is preliminary data.</text>
</comment>
<reference evidence="9" key="1">
    <citation type="journal article" date="2019" name="Int. J. Syst. Evol. Microbiol.">
        <title>The Global Catalogue of Microorganisms (GCM) 10K type strain sequencing project: providing services to taxonomists for standard genome sequencing and annotation.</title>
        <authorList>
            <consortium name="The Broad Institute Genomics Platform"/>
            <consortium name="The Broad Institute Genome Sequencing Center for Infectious Disease"/>
            <person name="Wu L."/>
            <person name="Ma J."/>
        </authorList>
    </citation>
    <scope>NUCLEOTIDE SEQUENCE [LARGE SCALE GENOMIC DNA]</scope>
    <source>
        <strain evidence="9">CGMCC 1.6774</strain>
    </source>
</reference>
<organism evidence="8 9">
    <name type="scientific">Rhodoplanes azumiensis</name>
    <dbReference type="NCBI Taxonomy" id="1897628"/>
    <lineage>
        <taxon>Bacteria</taxon>
        <taxon>Pseudomonadati</taxon>
        <taxon>Pseudomonadota</taxon>
        <taxon>Alphaproteobacteria</taxon>
        <taxon>Hyphomicrobiales</taxon>
        <taxon>Nitrobacteraceae</taxon>
        <taxon>Rhodoplanes</taxon>
    </lineage>
</organism>
<evidence type="ECO:0000256" key="5">
    <source>
        <dbReference type="RuleBase" id="RU362075"/>
    </source>
</evidence>
<evidence type="ECO:0000256" key="3">
    <source>
        <dbReference type="ARBA" id="ARBA00022746"/>
    </source>
</evidence>